<dbReference type="InterPro" id="IPR029495">
    <property type="entry name" value="NACHT-assoc"/>
</dbReference>
<proteinExistence type="predicted"/>
<comment type="caution">
    <text evidence="3">The sequence shown here is derived from an EMBL/GenBank/DDBJ whole genome shotgun (WGS) entry which is preliminary data.</text>
</comment>
<dbReference type="Proteomes" id="UP001558613">
    <property type="component" value="Unassembled WGS sequence"/>
</dbReference>
<feature type="compositionally biased region" description="Basic and acidic residues" evidence="1">
    <location>
        <begin position="29"/>
        <end position="56"/>
    </location>
</feature>
<keyword evidence="4" id="KW-1185">Reference proteome</keyword>
<evidence type="ECO:0000259" key="2">
    <source>
        <dbReference type="Pfam" id="PF14484"/>
    </source>
</evidence>
<evidence type="ECO:0000313" key="3">
    <source>
        <dbReference type="EMBL" id="KAL1276129.1"/>
    </source>
</evidence>
<dbReference type="EMBL" id="JAYMGO010000004">
    <property type="protein sequence ID" value="KAL1276129.1"/>
    <property type="molecule type" value="Genomic_DNA"/>
</dbReference>
<organism evidence="3 4">
    <name type="scientific">Cirrhinus molitorella</name>
    <name type="common">mud carp</name>
    <dbReference type="NCBI Taxonomy" id="172907"/>
    <lineage>
        <taxon>Eukaryota</taxon>
        <taxon>Metazoa</taxon>
        <taxon>Chordata</taxon>
        <taxon>Craniata</taxon>
        <taxon>Vertebrata</taxon>
        <taxon>Euteleostomi</taxon>
        <taxon>Actinopterygii</taxon>
        <taxon>Neopterygii</taxon>
        <taxon>Teleostei</taxon>
        <taxon>Ostariophysi</taxon>
        <taxon>Cypriniformes</taxon>
        <taxon>Cyprinidae</taxon>
        <taxon>Labeoninae</taxon>
        <taxon>Labeonini</taxon>
        <taxon>Cirrhinus</taxon>
    </lineage>
</organism>
<reference evidence="3 4" key="1">
    <citation type="submission" date="2023-09" db="EMBL/GenBank/DDBJ databases">
        <authorList>
            <person name="Wang M."/>
        </authorList>
    </citation>
    <scope>NUCLEOTIDE SEQUENCE [LARGE SCALE GENOMIC DNA]</scope>
    <source>
        <strain evidence="3">GT-2023</strain>
        <tissue evidence="3">Liver</tissue>
    </source>
</reference>
<protein>
    <recommendedName>
        <fullName evidence="2">FISNA domain-containing protein</fullName>
    </recommendedName>
</protein>
<feature type="region of interest" description="Disordered" evidence="1">
    <location>
        <begin position="1"/>
        <end position="56"/>
    </location>
</feature>
<evidence type="ECO:0000313" key="4">
    <source>
        <dbReference type="Proteomes" id="UP001558613"/>
    </source>
</evidence>
<sequence length="173" mass="20797">MTSEQNMDTLDENQNRRRKFKTSNQHGGSETEEKRRKKQDQQKSSESEEKDREKQALKLQKFLETHKTNMKKKAEYIFECKKENEAHLKEVYTELFITEGDMKYVNQELHVFICYLNKDMQELQFFFDGQKQSVTLQELLQKAVDKAMEKFHIITSRLQETHPCYEMLQKSTI</sequence>
<gene>
    <name evidence="3" type="ORF">QQF64_035752</name>
</gene>
<dbReference type="Pfam" id="PF14484">
    <property type="entry name" value="FISNA"/>
    <property type="match status" value="1"/>
</dbReference>
<name>A0ABR3NGU2_9TELE</name>
<accession>A0ABR3NGU2</accession>
<evidence type="ECO:0000256" key="1">
    <source>
        <dbReference type="SAM" id="MobiDB-lite"/>
    </source>
</evidence>
<feature type="domain" description="FISNA" evidence="2">
    <location>
        <begin position="66"/>
        <end position="108"/>
    </location>
</feature>